<organism evidence="2 3">
    <name type="scientific">Diversispora epigaea</name>
    <dbReference type="NCBI Taxonomy" id="1348612"/>
    <lineage>
        <taxon>Eukaryota</taxon>
        <taxon>Fungi</taxon>
        <taxon>Fungi incertae sedis</taxon>
        <taxon>Mucoromycota</taxon>
        <taxon>Glomeromycotina</taxon>
        <taxon>Glomeromycetes</taxon>
        <taxon>Diversisporales</taxon>
        <taxon>Diversisporaceae</taxon>
        <taxon>Diversispora</taxon>
    </lineage>
</organism>
<keyword evidence="3" id="KW-1185">Reference proteome</keyword>
<evidence type="ECO:0000313" key="3">
    <source>
        <dbReference type="Proteomes" id="UP000266861"/>
    </source>
</evidence>
<dbReference type="AlphaFoldDB" id="A0A397HGI1"/>
<gene>
    <name evidence="2" type="ORF">Glove_344g9</name>
</gene>
<name>A0A397HGI1_9GLOM</name>
<dbReference type="EMBL" id="PQFF01000314">
    <property type="protein sequence ID" value="RHZ62077.1"/>
    <property type="molecule type" value="Genomic_DNA"/>
</dbReference>
<reference evidence="2 3" key="1">
    <citation type="submission" date="2018-08" db="EMBL/GenBank/DDBJ databases">
        <title>Genome and evolution of the arbuscular mycorrhizal fungus Diversispora epigaea (formerly Glomus versiforme) and its bacterial endosymbionts.</title>
        <authorList>
            <person name="Sun X."/>
            <person name="Fei Z."/>
            <person name="Harrison M."/>
        </authorList>
    </citation>
    <scope>NUCLEOTIDE SEQUENCE [LARGE SCALE GENOMIC DNA]</scope>
    <source>
        <strain evidence="2 3">IT104</strain>
    </source>
</reference>
<evidence type="ECO:0000313" key="2">
    <source>
        <dbReference type="EMBL" id="RHZ62077.1"/>
    </source>
</evidence>
<proteinExistence type="predicted"/>
<accession>A0A397HGI1</accession>
<evidence type="ECO:0000256" key="1">
    <source>
        <dbReference type="SAM" id="MobiDB-lite"/>
    </source>
</evidence>
<sequence>MSKSRSRKFLNSNATPLTSEAIQEIIKAHIEQIPYRKCIMCKKFKIGSKRYDDIIAGRIYSSSPQIVISQDLNMSTSFLQTHYKGNATLLLPNQIEEIRSKKGKVPFYKIMRDYHIRKERVIDIWRNCERLQQGVDYSNNRSYENNLSNILPIITDNLSNTNTEISKLPVKKISRKKKILQIDEPPSSNIDKTNFDIELSKSGDRSESKTIYHSTSSIPNSDMQTRMEKLREYKNQLQDES</sequence>
<feature type="compositionally biased region" description="Polar residues" evidence="1">
    <location>
        <begin position="211"/>
        <end position="224"/>
    </location>
</feature>
<dbReference type="Proteomes" id="UP000266861">
    <property type="component" value="Unassembled WGS sequence"/>
</dbReference>
<comment type="caution">
    <text evidence="2">The sequence shown here is derived from an EMBL/GenBank/DDBJ whole genome shotgun (WGS) entry which is preliminary data.</text>
</comment>
<protein>
    <submittedName>
        <fullName evidence="2">Uncharacterized protein</fullName>
    </submittedName>
</protein>
<feature type="compositionally biased region" description="Basic and acidic residues" evidence="1">
    <location>
        <begin position="201"/>
        <end position="210"/>
    </location>
</feature>
<dbReference type="OrthoDB" id="2422113at2759"/>
<feature type="region of interest" description="Disordered" evidence="1">
    <location>
        <begin position="201"/>
        <end position="226"/>
    </location>
</feature>